<dbReference type="PANTHER" id="PTHR11655:SF14">
    <property type="entry name" value="LARGE RIBOSOMAL SUBUNIT PROTEIN UL6M"/>
    <property type="match status" value="1"/>
</dbReference>
<protein>
    <recommendedName>
        <fullName evidence="4">Large ribosomal subunit protein uL6</fullName>
    </recommendedName>
</protein>
<dbReference type="Gene3D" id="3.90.930.12">
    <property type="entry name" value="Ribosomal protein L6, alpha-beta domain"/>
    <property type="match status" value="2"/>
</dbReference>
<sequence>MSRVGKYPISVPSGVQVSMDGRIVSAKGPKGTLSYTVTGEVDIKIESNTIVVAPRNKERQTRMLWGTNRSRLQNLVTGVSVGFKKDLELVGVGYRASVAGSMLNIQLGFSHDVQYPIPQGVEVKCEKPTSISISGADLQQIGQIAAEIRAYRKPEPYKGKGVKYVGEYILRKEGKKK</sequence>
<dbReference type="AlphaFoldDB" id="A0A7L9RS17"/>
<comment type="similarity">
    <text evidence="1 4 5">Belongs to the universal ribosomal protein uL6 family.</text>
</comment>
<dbReference type="PIRSF" id="PIRSF002162">
    <property type="entry name" value="Ribosomal_L6"/>
    <property type="match status" value="1"/>
</dbReference>
<dbReference type="PANTHER" id="PTHR11655">
    <property type="entry name" value="60S/50S RIBOSOMAL PROTEIN L6/L9"/>
    <property type="match status" value="1"/>
</dbReference>
<keyword evidence="4 6" id="KW-0699">rRNA-binding</keyword>
<reference evidence="8 9" key="1">
    <citation type="submission" date="2020-06" db="EMBL/GenBank/DDBJ databases">
        <title>The endosymbiont of the kinetoplastid Bodo saltans is a Paracaedibacter-like alpha-proteobacterium possessing a putative toxin-antitoxin system.</title>
        <authorList>
            <person name="Midha S."/>
            <person name="Rigden D.J."/>
            <person name="Siozios S."/>
            <person name="Hurst G.D.D."/>
            <person name="Jackson A.P."/>
        </authorList>
    </citation>
    <scope>NUCLEOTIDE SEQUENCE [LARGE SCALE GENOMIC DNA]</scope>
    <source>
        <strain evidence="8">Lake Konstanz</strain>
    </source>
</reference>
<evidence type="ECO:0000256" key="2">
    <source>
        <dbReference type="ARBA" id="ARBA00022980"/>
    </source>
</evidence>
<dbReference type="KEGG" id="pbal:CPBP_00093"/>
<keyword evidence="2 4" id="KW-0689">Ribosomal protein</keyword>
<evidence type="ECO:0000256" key="3">
    <source>
        <dbReference type="ARBA" id="ARBA00023274"/>
    </source>
</evidence>
<dbReference type="GO" id="GO:0019843">
    <property type="term" value="F:rRNA binding"/>
    <property type="evidence" value="ECO:0007669"/>
    <property type="project" value="UniProtKB-UniRule"/>
</dbReference>
<dbReference type="GO" id="GO:0002181">
    <property type="term" value="P:cytoplasmic translation"/>
    <property type="evidence" value="ECO:0007669"/>
    <property type="project" value="TreeGrafter"/>
</dbReference>
<dbReference type="InterPro" id="IPR002358">
    <property type="entry name" value="Ribosomal_uL6_CS"/>
</dbReference>
<gene>
    <name evidence="4 8" type="primary">rplF</name>
    <name evidence="8" type="ORF">CPBP_00093</name>
</gene>
<dbReference type="HAMAP" id="MF_01365_B">
    <property type="entry name" value="Ribosomal_uL6_B"/>
    <property type="match status" value="1"/>
</dbReference>
<evidence type="ECO:0000256" key="4">
    <source>
        <dbReference type="HAMAP-Rule" id="MF_01365"/>
    </source>
</evidence>
<dbReference type="InterPro" id="IPR020040">
    <property type="entry name" value="Ribosomal_uL6_a/b-dom"/>
</dbReference>
<dbReference type="Proteomes" id="UP000594001">
    <property type="component" value="Chromosome"/>
</dbReference>
<dbReference type="NCBIfam" id="TIGR03654">
    <property type="entry name" value="L6_bact"/>
    <property type="match status" value="1"/>
</dbReference>
<dbReference type="GO" id="GO:0022625">
    <property type="term" value="C:cytosolic large ribosomal subunit"/>
    <property type="evidence" value="ECO:0007669"/>
    <property type="project" value="UniProtKB-UniRule"/>
</dbReference>
<evidence type="ECO:0000259" key="7">
    <source>
        <dbReference type="Pfam" id="PF00347"/>
    </source>
</evidence>
<evidence type="ECO:0000313" key="8">
    <source>
        <dbReference type="EMBL" id="QOL19341.1"/>
    </source>
</evidence>
<evidence type="ECO:0000256" key="6">
    <source>
        <dbReference type="RuleBase" id="RU003870"/>
    </source>
</evidence>
<accession>A0A7L9RS17</accession>
<name>A0A7L9RS17_9PROT</name>
<dbReference type="Pfam" id="PF00347">
    <property type="entry name" value="Ribosomal_L6"/>
    <property type="match status" value="2"/>
</dbReference>
<dbReference type="InterPro" id="IPR019906">
    <property type="entry name" value="Ribosomal_uL6_bac-type"/>
</dbReference>
<feature type="domain" description="Large ribosomal subunit protein uL6 alpha-beta" evidence="7">
    <location>
        <begin position="90"/>
        <end position="164"/>
    </location>
</feature>
<dbReference type="FunFam" id="3.90.930.12:FF:000001">
    <property type="entry name" value="50S ribosomal protein L6"/>
    <property type="match status" value="1"/>
</dbReference>
<dbReference type="PRINTS" id="PR00059">
    <property type="entry name" value="RIBOSOMALL6"/>
</dbReference>
<organism evidence="8 9">
    <name type="scientific">Candidatus Bodocaedibacter vickermanii</name>
    <dbReference type="NCBI Taxonomy" id="2741701"/>
    <lineage>
        <taxon>Bacteria</taxon>
        <taxon>Pseudomonadati</taxon>
        <taxon>Pseudomonadota</taxon>
        <taxon>Alphaproteobacteria</taxon>
        <taxon>Holosporales</taxon>
        <taxon>Candidatus Paracaedibacteraceae</taxon>
        <taxon>Candidatus Bodocaedibacter</taxon>
    </lineage>
</organism>
<evidence type="ECO:0000256" key="5">
    <source>
        <dbReference type="RuleBase" id="RU003869"/>
    </source>
</evidence>
<dbReference type="GO" id="GO:0003735">
    <property type="term" value="F:structural constituent of ribosome"/>
    <property type="evidence" value="ECO:0007669"/>
    <property type="project" value="UniProtKB-UniRule"/>
</dbReference>
<proteinExistence type="inferred from homology"/>
<dbReference type="InterPro" id="IPR036789">
    <property type="entry name" value="Ribosomal_uL6-like_a/b-dom_sf"/>
</dbReference>
<dbReference type="EMBL" id="CP054719">
    <property type="protein sequence ID" value="QOL19341.1"/>
    <property type="molecule type" value="Genomic_DNA"/>
</dbReference>
<dbReference type="InterPro" id="IPR000702">
    <property type="entry name" value="Ribosomal_uL6-like"/>
</dbReference>
<feature type="domain" description="Large ribosomal subunit protein uL6 alpha-beta" evidence="7">
    <location>
        <begin position="11"/>
        <end position="82"/>
    </location>
</feature>
<evidence type="ECO:0000313" key="9">
    <source>
        <dbReference type="Proteomes" id="UP000594001"/>
    </source>
</evidence>
<keyword evidence="3 4" id="KW-0687">Ribonucleoprotein</keyword>
<dbReference type="PROSITE" id="PS00525">
    <property type="entry name" value="RIBOSOMAL_L6_1"/>
    <property type="match status" value="1"/>
</dbReference>
<keyword evidence="9" id="KW-1185">Reference proteome</keyword>
<dbReference type="RefSeq" id="WP_350332094.1">
    <property type="nucleotide sequence ID" value="NZ_CP054719.1"/>
</dbReference>
<dbReference type="SUPFAM" id="SSF56053">
    <property type="entry name" value="Ribosomal protein L6"/>
    <property type="match status" value="2"/>
</dbReference>
<comment type="subunit">
    <text evidence="4">Part of the 50S ribosomal subunit.</text>
</comment>
<keyword evidence="4 6" id="KW-0694">RNA-binding</keyword>
<comment type="function">
    <text evidence="4 6">This protein binds to the 23S rRNA, and is important in its secondary structure. It is located near the subunit interface in the base of the L7/L12 stalk, and near the tRNA binding site of the peptidyltransferase center.</text>
</comment>
<evidence type="ECO:0000256" key="1">
    <source>
        <dbReference type="ARBA" id="ARBA00009356"/>
    </source>
</evidence>